<dbReference type="GO" id="GO:0003723">
    <property type="term" value="F:RNA binding"/>
    <property type="evidence" value="ECO:0007669"/>
    <property type="project" value="UniProtKB-UniRule"/>
</dbReference>
<feature type="domain" description="RRM" evidence="8">
    <location>
        <begin position="47"/>
        <end position="125"/>
    </location>
</feature>
<dbReference type="CDD" id="cd12365">
    <property type="entry name" value="RRM_RNPS1"/>
    <property type="match status" value="1"/>
</dbReference>
<evidence type="ECO:0000256" key="2">
    <source>
        <dbReference type="ARBA" id="ARBA00022664"/>
    </source>
</evidence>
<keyword evidence="3 6" id="KW-0694">RNA-binding</keyword>
<keyword evidence="10" id="KW-1185">Reference proteome</keyword>
<dbReference type="FunFam" id="3.30.70.330:FF:000461">
    <property type="entry name" value="Serine/arginine-rich splicing factor SR45"/>
    <property type="match status" value="1"/>
</dbReference>
<dbReference type="InterPro" id="IPR012677">
    <property type="entry name" value="Nucleotide-bd_a/b_plait_sf"/>
</dbReference>
<dbReference type="InterPro" id="IPR034201">
    <property type="entry name" value="RNPS1_RRM"/>
</dbReference>
<organism evidence="9 10">
    <name type="scientific">Ilex paraguariensis</name>
    <name type="common">yerba mate</name>
    <dbReference type="NCBI Taxonomy" id="185542"/>
    <lineage>
        <taxon>Eukaryota</taxon>
        <taxon>Viridiplantae</taxon>
        <taxon>Streptophyta</taxon>
        <taxon>Embryophyta</taxon>
        <taxon>Tracheophyta</taxon>
        <taxon>Spermatophyta</taxon>
        <taxon>Magnoliopsida</taxon>
        <taxon>eudicotyledons</taxon>
        <taxon>Gunneridae</taxon>
        <taxon>Pentapetalae</taxon>
        <taxon>asterids</taxon>
        <taxon>campanulids</taxon>
        <taxon>Aquifoliales</taxon>
        <taxon>Aquifoliaceae</taxon>
        <taxon>Ilex</taxon>
    </lineage>
</organism>
<comment type="subcellular location">
    <subcellularLocation>
        <location evidence="1">Nucleus</location>
    </subcellularLocation>
</comment>
<keyword evidence="5" id="KW-0539">Nucleus</keyword>
<dbReference type="Gene3D" id="3.30.70.330">
    <property type="match status" value="1"/>
</dbReference>
<evidence type="ECO:0000256" key="3">
    <source>
        <dbReference type="ARBA" id="ARBA00022884"/>
    </source>
</evidence>
<dbReference type="AlphaFoldDB" id="A0ABC8T965"/>
<feature type="compositionally biased region" description="Basic and acidic residues" evidence="7">
    <location>
        <begin position="157"/>
        <end position="167"/>
    </location>
</feature>
<feature type="compositionally biased region" description="Low complexity" evidence="7">
    <location>
        <begin position="313"/>
        <end position="322"/>
    </location>
</feature>
<gene>
    <name evidence="9" type="ORF">ILEXP_LOCUS34844</name>
</gene>
<comment type="caution">
    <text evidence="9">The sequence shown here is derived from an EMBL/GenBank/DDBJ whole genome shotgun (WGS) entry which is preliminary data.</text>
</comment>
<feature type="compositionally biased region" description="Basic residues" evidence="7">
    <location>
        <begin position="237"/>
        <end position="291"/>
    </location>
</feature>
<evidence type="ECO:0000256" key="6">
    <source>
        <dbReference type="PROSITE-ProRule" id="PRU00176"/>
    </source>
</evidence>
<feature type="compositionally biased region" description="Pro residues" evidence="7">
    <location>
        <begin position="25"/>
        <end position="39"/>
    </location>
</feature>
<dbReference type="Proteomes" id="UP001642360">
    <property type="component" value="Unassembled WGS sequence"/>
</dbReference>
<feature type="compositionally biased region" description="Basic and acidic residues" evidence="7">
    <location>
        <begin position="140"/>
        <end position="149"/>
    </location>
</feature>
<name>A0ABC8T965_9AQUA</name>
<dbReference type="PROSITE" id="PS50102">
    <property type="entry name" value="RRM"/>
    <property type="match status" value="1"/>
</dbReference>
<reference evidence="9 10" key="1">
    <citation type="submission" date="2024-02" db="EMBL/GenBank/DDBJ databases">
        <authorList>
            <person name="Vignale AGUSTIN F."/>
            <person name="Sosa J E."/>
            <person name="Modenutti C."/>
        </authorList>
    </citation>
    <scope>NUCLEOTIDE SEQUENCE [LARGE SCALE GENOMIC DNA]</scope>
</reference>
<feature type="region of interest" description="Disordered" evidence="7">
    <location>
        <begin position="122"/>
        <end position="325"/>
    </location>
</feature>
<dbReference type="GO" id="GO:0008380">
    <property type="term" value="P:RNA splicing"/>
    <property type="evidence" value="ECO:0007669"/>
    <property type="project" value="UniProtKB-KW"/>
</dbReference>
<evidence type="ECO:0000256" key="4">
    <source>
        <dbReference type="ARBA" id="ARBA00023187"/>
    </source>
</evidence>
<dbReference type="InterPro" id="IPR035979">
    <property type="entry name" value="RBD_domain_sf"/>
</dbReference>
<dbReference type="GO" id="GO:0005634">
    <property type="term" value="C:nucleus"/>
    <property type="evidence" value="ECO:0007669"/>
    <property type="project" value="UniProtKB-SubCell"/>
</dbReference>
<evidence type="ECO:0000313" key="10">
    <source>
        <dbReference type="Proteomes" id="UP001642360"/>
    </source>
</evidence>
<dbReference type="PANTHER" id="PTHR15481:SF0">
    <property type="entry name" value="LD23870P-RELATED"/>
    <property type="match status" value="1"/>
</dbReference>
<dbReference type="EMBL" id="CAUOFW020004436">
    <property type="protein sequence ID" value="CAK9165671.1"/>
    <property type="molecule type" value="Genomic_DNA"/>
</dbReference>
<evidence type="ECO:0000259" key="8">
    <source>
        <dbReference type="PROSITE" id="PS50102"/>
    </source>
</evidence>
<dbReference type="PANTHER" id="PTHR15481">
    <property type="entry name" value="RIBONUCLEIC ACID BINDING PROTEIN S1"/>
    <property type="match status" value="1"/>
</dbReference>
<keyword evidence="4" id="KW-0508">mRNA splicing</keyword>
<feature type="compositionally biased region" description="Low complexity" evidence="7">
    <location>
        <begin position="292"/>
        <end position="306"/>
    </location>
</feature>
<accession>A0ABC8T965</accession>
<evidence type="ECO:0000256" key="1">
    <source>
        <dbReference type="ARBA" id="ARBA00004123"/>
    </source>
</evidence>
<dbReference type="GO" id="GO:0006397">
    <property type="term" value="P:mRNA processing"/>
    <property type="evidence" value="ECO:0007669"/>
    <property type="project" value="UniProtKB-KW"/>
</dbReference>
<evidence type="ECO:0000313" key="9">
    <source>
        <dbReference type="EMBL" id="CAK9165671.1"/>
    </source>
</evidence>
<proteinExistence type="predicted"/>
<feature type="region of interest" description="Disordered" evidence="7">
    <location>
        <begin position="18"/>
        <end position="42"/>
    </location>
</feature>
<evidence type="ECO:0000256" key="5">
    <source>
        <dbReference type="ARBA" id="ARBA00023242"/>
    </source>
</evidence>
<evidence type="ECO:0000256" key="7">
    <source>
        <dbReference type="SAM" id="MobiDB-lite"/>
    </source>
</evidence>
<dbReference type="SUPFAM" id="SSF54928">
    <property type="entry name" value="RNA-binding domain, RBD"/>
    <property type="match status" value="1"/>
</dbReference>
<keyword evidence="2" id="KW-0507">mRNA processing</keyword>
<dbReference type="Pfam" id="PF00076">
    <property type="entry name" value="RRM_1"/>
    <property type="match status" value="1"/>
</dbReference>
<feature type="region of interest" description="Disordered" evidence="7">
    <location>
        <begin position="400"/>
        <end position="431"/>
    </location>
</feature>
<dbReference type="SMART" id="SM00360">
    <property type="entry name" value="RRM"/>
    <property type="match status" value="1"/>
</dbReference>
<feature type="compositionally biased region" description="Basic and acidic residues" evidence="7">
    <location>
        <begin position="189"/>
        <end position="203"/>
    </location>
</feature>
<protein>
    <recommendedName>
        <fullName evidence="8">RRM domain-containing protein</fullName>
    </recommendedName>
</protein>
<sequence>MSLTLCFDIKCDICSPVEGAKRGRTPPPQSKKVSPPPRKASPIPESLVLHVDQLTRNVNENHLREIFSTFGEVVHVRLAMDHTANCSKGFGYVGFKTRGDAEKAQFYMDGAQVDGNVVRTRFTLPERKKASSPPRTSAPSRRDAPKSDTDGADVETDGPKRQRESSPRRKPLSPSQRRSSVARRGSPRRNPDSPPRRLADSPVRRRAQSPYRRRDSPPPRRRPASPARGRSPSSPPRRNRSPRASPRRMRGSPVRRRSPLPPRRRSPRRARSPPRRSPIHRRSRSPLRRPARSYSRSISPQRGRAPGARRGRSSSNSSPSPRKFSENLFLFRPLRGRSTSNSSSSSSLPHFHEKHCCDGYGIKRSIRMALAAWCRLGNKIKLDFFAKIDVQVKARVLRERVKKKKKKKKKWKKKKRRRWRRRRRKKGRNSKNRRQVVLYFSTVTSPLTLSQSSFCFFFLRTSNCYNLGKP</sequence>
<dbReference type="InterPro" id="IPR000504">
    <property type="entry name" value="RRM_dom"/>
</dbReference>